<name>L7F049_STRT8</name>
<sequence>MELSLHIPWGRWLAIGVQPRWPSGVEEEEAGVPRIGGFAEEGLDSLPVSPLFMPQYQRP</sequence>
<gene>
    <name evidence="1" type="ORF">STRTUCAR8_09212</name>
</gene>
<evidence type="ECO:0000313" key="1">
    <source>
        <dbReference type="EMBL" id="ELP64632.1"/>
    </source>
</evidence>
<reference evidence="1 2" key="1">
    <citation type="journal article" date="2011" name="Plasmid">
        <title>Streptomyces turgidiscabies Car8 contains a modular pathogenicity island that shares virulence genes with other actinobacterial plant pathogens.</title>
        <authorList>
            <person name="Huguet-Tapia J.C."/>
            <person name="Badger J.H."/>
            <person name="Loria R."/>
            <person name="Pettis G.S."/>
        </authorList>
    </citation>
    <scope>NUCLEOTIDE SEQUENCE [LARGE SCALE GENOMIC DNA]</scope>
    <source>
        <strain evidence="1 2">Car8</strain>
    </source>
</reference>
<dbReference type="EMBL" id="AEJB01000441">
    <property type="protein sequence ID" value="ELP64632.1"/>
    <property type="molecule type" value="Genomic_DNA"/>
</dbReference>
<proteinExistence type="predicted"/>
<protein>
    <submittedName>
        <fullName evidence="1">Uncharacterized protein</fullName>
    </submittedName>
</protein>
<organism evidence="1 2">
    <name type="scientific">Streptomyces turgidiscabies (strain Car8)</name>
    <dbReference type="NCBI Taxonomy" id="698760"/>
    <lineage>
        <taxon>Bacteria</taxon>
        <taxon>Bacillati</taxon>
        <taxon>Actinomycetota</taxon>
        <taxon>Actinomycetes</taxon>
        <taxon>Kitasatosporales</taxon>
        <taxon>Streptomycetaceae</taxon>
        <taxon>Streptomyces</taxon>
    </lineage>
</organism>
<dbReference type="Proteomes" id="UP000010931">
    <property type="component" value="Unassembled WGS sequence"/>
</dbReference>
<evidence type="ECO:0000313" key="2">
    <source>
        <dbReference type="Proteomes" id="UP000010931"/>
    </source>
</evidence>
<comment type="caution">
    <text evidence="1">The sequence shown here is derived from an EMBL/GenBank/DDBJ whole genome shotgun (WGS) entry which is preliminary data.</text>
</comment>
<accession>L7F049</accession>
<keyword evidence="2" id="KW-1185">Reference proteome</keyword>
<dbReference type="AlphaFoldDB" id="L7F049"/>